<comment type="caution">
    <text evidence="1">The sequence shown here is derived from an EMBL/GenBank/DDBJ whole genome shotgun (WGS) entry which is preliminary data.</text>
</comment>
<dbReference type="AlphaFoldDB" id="A0A0F4TMN8"/>
<dbReference type="EMBL" id="LACC01000017">
    <property type="protein sequence ID" value="KJZ45324.1"/>
    <property type="molecule type" value="Genomic_DNA"/>
</dbReference>
<name>A0A0F4TMN8_PSEFL</name>
<gene>
    <name evidence="1" type="ORF">VC35_14745</name>
</gene>
<sequence>MNETRSDKRNIIEMIPCDSSFAEAYLHKLDQQSVRQPAIDAGIADADAGRLTSLATVKAKWLSR</sequence>
<dbReference type="Proteomes" id="UP000033588">
    <property type="component" value="Unassembled WGS sequence"/>
</dbReference>
<dbReference type="PATRIC" id="fig|294.132.peg.1729"/>
<protein>
    <submittedName>
        <fullName evidence="1">Uncharacterized protein</fullName>
    </submittedName>
</protein>
<evidence type="ECO:0000313" key="2">
    <source>
        <dbReference type="Proteomes" id="UP000033588"/>
    </source>
</evidence>
<reference evidence="1 2" key="1">
    <citation type="submission" date="2015-03" db="EMBL/GenBank/DDBJ databases">
        <title>Comparative genomics of Pseudomonas insights into diversity of traits involved in vanlence and defense.</title>
        <authorList>
            <person name="Qin Y."/>
        </authorList>
    </citation>
    <scope>NUCLEOTIDE SEQUENCE [LARGE SCALE GENOMIC DNA]</scope>
    <source>
        <strain evidence="1 2">C8</strain>
    </source>
</reference>
<organism evidence="1 2">
    <name type="scientific">Pseudomonas fluorescens</name>
    <dbReference type="NCBI Taxonomy" id="294"/>
    <lineage>
        <taxon>Bacteria</taxon>
        <taxon>Pseudomonadati</taxon>
        <taxon>Pseudomonadota</taxon>
        <taxon>Gammaproteobacteria</taxon>
        <taxon>Pseudomonadales</taxon>
        <taxon>Pseudomonadaceae</taxon>
        <taxon>Pseudomonas</taxon>
    </lineage>
</organism>
<accession>A0A0F4TMN8</accession>
<evidence type="ECO:0000313" key="1">
    <source>
        <dbReference type="EMBL" id="KJZ45324.1"/>
    </source>
</evidence>
<proteinExistence type="predicted"/>
<dbReference type="OrthoDB" id="7023090at2"/>